<proteinExistence type="predicted"/>
<reference evidence="1" key="1">
    <citation type="submission" date="2022-02" db="EMBL/GenBank/DDBJ databases">
        <title>Plant Genome Project.</title>
        <authorList>
            <person name="Zhang R.-G."/>
        </authorList>
    </citation>
    <scope>NUCLEOTIDE SEQUENCE</scope>
    <source>
        <strain evidence="1">AT1</strain>
    </source>
</reference>
<keyword evidence="2" id="KW-1185">Reference proteome</keyword>
<gene>
    <name evidence="1" type="ORF">RHMOL_Rhmol05G0040800</name>
</gene>
<name>A0ACC0NL82_RHOML</name>
<protein>
    <submittedName>
        <fullName evidence="1">Uncharacterized protein</fullName>
    </submittedName>
</protein>
<evidence type="ECO:0000313" key="2">
    <source>
        <dbReference type="Proteomes" id="UP001062846"/>
    </source>
</evidence>
<evidence type="ECO:0000313" key="1">
    <source>
        <dbReference type="EMBL" id="KAI8553754.1"/>
    </source>
</evidence>
<sequence length="53" mass="6378">MMLPHMWRNTLVVMPSWHMVEMIRLKGFKGNPQHATRVFDMIDDFYIGDLEKI</sequence>
<dbReference type="EMBL" id="CM046392">
    <property type="protein sequence ID" value="KAI8553754.1"/>
    <property type="molecule type" value="Genomic_DNA"/>
</dbReference>
<comment type="caution">
    <text evidence="1">The sequence shown here is derived from an EMBL/GenBank/DDBJ whole genome shotgun (WGS) entry which is preliminary data.</text>
</comment>
<dbReference type="Proteomes" id="UP001062846">
    <property type="component" value="Chromosome 5"/>
</dbReference>
<organism evidence="1 2">
    <name type="scientific">Rhododendron molle</name>
    <name type="common">Chinese azalea</name>
    <name type="synonym">Azalea mollis</name>
    <dbReference type="NCBI Taxonomy" id="49168"/>
    <lineage>
        <taxon>Eukaryota</taxon>
        <taxon>Viridiplantae</taxon>
        <taxon>Streptophyta</taxon>
        <taxon>Embryophyta</taxon>
        <taxon>Tracheophyta</taxon>
        <taxon>Spermatophyta</taxon>
        <taxon>Magnoliopsida</taxon>
        <taxon>eudicotyledons</taxon>
        <taxon>Gunneridae</taxon>
        <taxon>Pentapetalae</taxon>
        <taxon>asterids</taxon>
        <taxon>Ericales</taxon>
        <taxon>Ericaceae</taxon>
        <taxon>Ericoideae</taxon>
        <taxon>Rhodoreae</taxon>
        <taxon>Rhododendron</taxon>
    </lineage>
</organism>
<accession>A0ACC0NL82</accession>